<keyword evidence="2" id="KW-1185">Reference proteome</keyword>
<evidence type="ECO:0000313" key="2">
    <source>
        <dbReference type="Proteomes" id="UP000789860"/>
    </source>
</evidence>
<feature type="non-terminal residue" evidence="1">
    <location>
        <position position="1"/>
    </location>
</feature>
<gene>
    <name evidence="1" type="ORF">SCALOS_LOCUS7737</name>
</gene>
<comment type="caution">
    <text evidence="1">The sequence shown here is derived from an EMBL/GenBank/DDBJ whole genome shotgun (WGS) entry which is preliminary data.</text>
</comment>
<protein>
    <submittedName>
        <fullName evidence="1">5796_t:CDS:1</fullName>
    </submittedName>
</protein>
<accession>A0ACA9MZK3</accession>
<proteinExistence type="predicted"/>
<name>A0ACA9MZK3_9GLOM</name>
<dbReference type="Proteomes" id="UP000789860">
    <property type="component" value="Unassembled WGS sequence"/>
</dbReference>
<evidence type="ECO:0000313" key="1">
    <source>
        <dbReference type="EMBL" id="CAG8623752.1"/>
    </source>
</evidence>
<sequence>DEHYNIMTEQFEFTFNSRIQFKKYSQKNNQGSKDNNLNTFIVPILSNSEDC</sequence>
<organism evidence="1 2">
    <name type="scientific">Scutellospora calospora</name>
    <dbReference type="NCBI Taxonomy" id="85575"/>
    <lineage>
        <taxon>Eukaryota</taxon>
        <taxon>Fungi</taxon>
        <taxon>Fungi incertae sedis</taxon>
        <taxon>Mucoromycota</taxon>
        <taxon>Glomeromycotina</taxon>
        <taxon>Glomeromycetes</taxon>
        <taxon>Diversisporales</taxon>
        <taxon>Gigasporaceae</taxon>
        <taxon>Scutellospora</taxon>
    </lineage>
</organism>
<dbReference type="EMBL" id="CAJVPM010018189">
    <property type="protein sequence ID" value="CAG8623752.1"/>
    <property type="molecule type" value="Genomic_DNA"/>
</dbReference>
<reference evidence="1" key="1">
    <citation type="submission" date="2021-06" db="EMBL/GenBank/DDBJ databases">
        <authorList>
            <person name="Kallberg Y."/>
            <person name="Tangrot J."/>
            <person name="Rosling A."/>
        </authorList>
    </citation>
    <scope>NUCLEOTIDE SEQUENCE</scope>
    <source>
        <strain evidence="1">AU212A</strain>
    </source>
</reference>